<keyword evidence="1" id="KW-0378">Hydrolase</keyword>
<dbReference type="OrthoDB" id="9772024at2"/>
<proteinExistence type="predicted"/>
<evidence type="ECO:0000313" key="4">
    <source>
        <dbReference type="Proteomes" id="UP000184088"/>
    </source>
</evidence>
<dbReference type="EMBL" id="FQVH01000018">
    <property type="protein sequence ID" value="SHF33584.1"/>
    <property type="molecule type" value="Genomic_DNA"/>
</dbReference>
<reference evidence="3 4" key="1">
    <citation type="submission" date="2016-11" db="EMBL/GenBank/DDBJ databases">
        <authorList>
            <person name="Jaros S."/>
            <person name="Januszkiewicz K."/>
            <person name="Wedrychowicz H."/>
        </authorList>
    </citation>
    <scope>NUCLEOTIDE SEQUENCE [LARGE SCALE GENOMIC DNA]</scope>
    <source>
        <strain evidence="3 4">DSM 17918</strain>
    </source>
</reference>
<dbReference type="GO" id="GO:0042834">
    <property type="term" value="F:peptidoglycan binding"/>
    <property type="evidence" value="ECO:0007669"/>
    <property type="project" value="InterPro"/>
</dbReference>
<feature type="domain" description="MurNAc-LAA" evidence="2">
    <location>
        <begin position="62"/>
        <end position="175"/>
    </location>
</feature>
<dbReference type="GO" id="GO:0030288">
    <property type="term" value="C:outer membrane-bounded periplasmic space"/>
    <property type="evidence" value="ECO:0007669"/>
    <property type="project" value="TreeGrafter"/>
</dbReference>
<dbReference type="InterPro" id="IPR050695">
    <property type="entry name" value="N-acetylmuramoyl_amidase_3"/>
</dbReference>
<dbReference type="PANTHER" id="PTHR30404:SF0">
    <property type="entry name" value="N-ACETYLMURAMOYL-L-ALANINE AMIDASE AMIC"/>
    <property type="match status" value="1"/>
</dbReference>
<dbReference type="RefSeq" id="WP_073344058.1">
    <property type="nucleotide sequence ID" value="NZ_FQVH01000018.1"/>
</dbReference>
<evidence type="ECO:0000256" key="1">
    <source>
        <dbReference type="ARBA" id="ARBA00022801"/>
    </source>
</evidence>
<name>A0A1M5ATQ9_9THEO</name>
<gene>
    <name evidence="3" type="ORF">SAMN02746089_01725</name>
</gene>
<dbReference type="InterPro" id="IPR002508">
    <property type="entry name" value="MurNAc-LAA_cat"/>
</dbReference>
<dbReference type="Pfam" id="PF05036">
    <property type="entry name" value="SPOR"/>
    <property type="match status" value="1"/>
</dbReference>
<dbReference type="PANTHER" id="PTHR30404">
    <property type="entry name" value="N-ACETYLMURAMOYL-L-ALANINE AMIDASE"/>
    <property type="match status" value="1"/>
</dbReference>
<dbReference type="GO" id="GO:0009253">
    <property type="term" value="P:peptidoglycan catabolic process"/>
    <property type="evidence" value="ECO:0007669"/>
    <property type="project" value="InterPro"/>
</dbReference>
<evidence type="ECO:0000313" key="3">
    <source>
        <dbReference type="EMBL" id="SHF33584.1"/>
    </source>
</evidence>
<accession>A0A1M5ATQ9</accession>
<protein>
    <submittedName>
        <fullName evidence="3">N-acetylmuramoyl-L-alanine amidase</fullName>
    </submittedName>
</protein>
<dbReference type="STRING" id="1121256.SAMN02746089_01725"/>
<dbReference type="SMART" id="SM00646">
    <property type="entry name" value="Ami_3"/>
    <property type="match status" value="1"/>
</dbReference>
<organism evidence="3 4">
    <name type="scientific">Caldanaerobius fijiensis DSM 17918</name>
    <dbReference type="NCBI Taxonomy" id="1121256"/>
    <lineage>
        <taxon>Bacteria</taxon>
        <taxon>Bacillati</taxon>
        <taxon>Bacillota</taxon>
        <taxon>Clostridia</taxon>
        <taxon>Thermoanaerobacterales</taxon>
        <taxon>Thermoanaerobacteraceae</taxon>
        <taxon>Caldanaerobius</taxon>
    </lineage>
</organism>
<keyword evidence="4" id="KW-1185">Reference proteome</keyword>
<dbReference type="AlphaFoldDB" id="A0A1M5ATQ9"/>
<dbReference type="SUPFAM" id="SSF53187">
    <property type="entry name" value="Zn-dependent exopeptidases"/>
    <property type="match status" value="1"/>
</dbReference>
<dbReference type="Proteomes" id="UP000184088">
    <property type="component" value="Unassembled WGS sequence"/>
</dbReference>
<sequence length="223" mass="24747">MLIYLDPGHGGSDPGASANGMLEKDITLKLAKKIRENLVEKYEVNVALTREDDKDVSLKDRVEMANKAEANFFLSLHVNAGGGEGYEDYIYSGLSALSKTAALREILHSVLANFYTGYRCVDRGMKKAGYYVLKETIMSAVLCENLFIDNAYDTKLLKDEVFIENLARAYTEAIAMTLNLDKKVKLLYAVQVGAYSSIVYASRMANELKSKGYDAIIKEIPAQ</sequence>
<dbReference type="Pfam" id="PF01520">
    <property type="entry name" value="Amidase_3"/>
    <property type="match status" value="1"/>
</dbReference>
<evidence type="ECO:0000259" key="2">
    <source>
        <dbReference type="SMART" id="SM00646"/>
    </source>
</evidence>
<dbReference type="GO" id="GO:0008745">
    <property type="term" value="F:N-acetylmuramoyl-L-alanine amidase activity"/>
    <property type="evidence" value="ECO:0007669"/>
    <property type="project" value="InterPro"/>
</dbReference>
<dbReference type="CDD" id="cd02696">
    <property type="entry name" value="MurNAc-LAA"/>
    <property type="match status" value="1"/>
</dbReference>
<dbReference type="InterPro" id="IPR007730">
    <property type="entry name" value="SPOR-like_dom"/>
</dbReference>
<dbReference type="Gene3D" id="3.40.630.40">
    <property type="entry name" value="Zn-dependent exopeptidases"/>
    <property type="match status" value="1"/>
</dbReference>